<dbReference type="Pfam" id="PF00072">
    <property type="entry name" value="Response_reg"/>
    <property type="match status" value="1"/>
</dbReference>
<reference evidence="5 6" key="1">
    <citation type="submission" date="2019-03" db="EMBL/GenBank/DDBJ databases">
        <title>This is whole genome sequence of Paenibacillus sp MS74 strain.</title>
        <authorList>
            <person name="Trinh H.N."/>
        </authorList>
    </citation>
    <scope>NUCLEOTIDE SEQUENCE [LARGE SCALE GENOMIC DNA]</scope>
    <source>
        <strain evidence="5 6">MS74</strain>
    </source>
</reference>
<dbReference type="PANTHER" id="PTHR45228">
    <property type="entry name" value="CYCLIC DI-GMP PHOSPHODIESTERASE TM_0186-RELATED"/>
    <property type="match status" value="1"/>
</dbReference>
<feature type="domain" description="Response regulatory" evidence="2">
    <location>
        <begin position="10"/>
        <end position="128"/>
    </location>
</feature>
<name>A0A4R5KGB4_9BACL</name>
<dbReference type="Gene3D" id="1.10.3210.10">
    <property type="entry name" value="Hypothetical protein af1432"/>
    <property type="match status" value="1"/>
</dbReference>
<dbReference type="SMART" id="SM00471">
    <property type="entry name" value="HDc"/>
    <property type="match status" value="1"/>
</dbReference>
<dbReference type="InterPro" id="IPR003607">
    <property type="entry name" value="HD/PDEase_dom"/>
</dbReference>
<dbReference type="InterPro" id="IPR001789">
    <property type="entry name" value="Sig_transdc_resp-reg_receiver"/>
</dbReference>
<evidence type="ECO:0000313" key="5">
    <source>
        <dbReference type="EMBL" id="TDF94459.1"/>
    </source>
</evidence>
<sequence length="353" mass="40148">MDEQWSKLAKFLIVDDQEYNISLLERILRRAGFTNLTSSTDPQQIEPLYREIDPDIILLDLHMPGMDGFEALKRLRALDMEGSYLPILVLTADVTPEARQKALQEGANDFLTKPFDKTEVILRINNLLKTRYLYLQLQHQNIHLEERVRARTADLEKAKFEILQLLARASEYRDDMTGQHTQRVGQLAGMIAQTLGLSEQEVESVRLAAPLHDLGKIGIPDEILLKPGRFSAEEFEYMKSHTSIGAGILEGSFFPVLKTAADIALAHHEKWDGTGYPKGLKGEEIPYVARIVALADFYDALTHERPYKRAWTQSEALAEIEQQRGRHFDPQVVDAFYRIMQLNGVADSVSRSM</sequence>
<dbReference type="OrthoDB" id="9759601at2"/>
<dbReference type="SUPFAM" id="SSF109604">
    <property type="entry name" value="HD-domain/PDEase-like"/>
    <property type="match status" value="1"/>
</dbReference>
<feature type="modified residue" description="4-aspartylphosphate" evidence="1">
    <location>
        <position position="60"/>
    </location>
</feature>
<keyword evidence="1" id="KW-0597">Phosphoprotein</keyword>
<dbReference type="PROSITE" id="PS51831">
    <property type="entry name" value="HD"/>
    <property type="match status" value="1"/>
</dbReference>
<dbReference type="Pfam" id="PF13487">
    <property type="entry name" value="HD_5"/>
    <property type="match status" value="1"/>
</dbReference>
<dbReference type="EMBL" id="SMRT01000013">
    <property type="protein sequence ID" value="TDF94459.1"/>
    <property type="molecule type" value="Genomic_DNA"/>
</dbReference>
<dbReference type="InterPro" id="IPR052020">
    <property type="entry name" value="Cyclic_di-GMP/3'3'-cGAMP_PDE"/>
</dbReference>
<feature type="domain" description="HD-GYP" evidence="4">
    <location>
        <begin position="155"/>
        <end position="352"/>
    </location>
</feature>
<evidence type="ECO:0000259" key="2">
    <source>
        <dbReference type="PROSITE" id="PS50110"/>
    </source>
</evidence>
<organism evidence="5 6">
    <name type="scientific">Paenibacillus piri</name>
    <dbReference type="NCBI Taxonomy" id="2547395"/>
    <lineage>
        <taxon>Bacteria</taxon>
        <taxon>Bacillati</taxon>
        <taxon>Bacillota</taxon>
        <taxon>Bacilli</taxon>
        <taxon>Bacillales</taxon>
        <taxon>Paenibacillaceae</taxon>
        <taxon>Paenibacillus</taxon>
    </lineage>
</organism>
<dbReference type="PROSITE" id="PS51832">
    <property type="entry name" value="HD_GYP"/>
    <property type="match status" value="1"/>
</dbReference>
<dbReference type="CDD" id="cd00077">
    <property type="entry name" value="HDc"/>
    <property type="match status" value="1"/>
</dbReference>
<dbReference type="PROSITE" id="PS50110">
    <property type="entry name" value="RESPONSE_REGULATORY"/>
    <property type="match status" value="1"/>
</dbReference>
<dbReference type="InterPro" id="IPR006674">
    <property type="entry name" value="HD_domain"/>
</dbReference>
<evidence type="ECO:0000313" key="6">
    <source>
        <dbReference type="Proteomes" id="UP000295636"/>
    </source>
</evidence>
<dbReference type="SUPFAM" id="SSF52172">
    <property type="entry name" value="CheY-like"/>
    <property type="match status" value="1"/>
</dbReference>
<evidence type="ECO:0000259" key="4">
    <source>
        <dbReference type="PROSITE" id="PS51832"/>
    </source>
</evidence>
<dbReference type="Proteomes" id="UP000295636">
    <property type="component" value="Unassembled WGS sequence"/>
</dbReference>
<dbReference type="InterPro" id="IPR037522">
    <property type="entry name" value="HD_GYP_dom"/>
</dbReference>
<accession>A0A4R5KGB4</accession>
<feature type="domain" description="HD" evidence="3">
    <location>
        <begin position="177"/>
        <end position="301"/>
    </location>
</feature>
<dbReference type="SMART" id="SM00448">
    <property type="entry name" value="REC"/>
    <property type="match status" value="1"/>
</dbReference>
<keyword evidence="6" id="KW-1185">Reference proteome</keyword>
<protein>
    <submittedName>
        <fullName evidence="5">Response regulator</fullName>
    </submittedName>
</protein>
<gene>
    <name evidence="5" type="ORF">E1757_23925</name>
</gene>
<dbReference type="AlphaFoldDB" id="A0A4R5KGB4"/>
<proteinExistence type="predicted"/>
<dbReference type="CDD" id="cd17551">
    <property type="entry name" value="REC_RpfG-like"/>
    <property type="match status" value="1"/>
</dbReference>
<dbReference type="InterPro" id="IPR011006">
    <property type="entry name" value="CheY-like_superfamily"/>
</dbReference>
<evidence type="ECO:0000259" key="3">
    <source>
        <dbReference type="PROSITE" id="PS51831"/>
    </source>
</evidence>
<comment type="caution">
    <text evidence="5">The sequence shown here is derived from an EMBL/GenBank/DDBJ whole genome shotgun (WGS) entry which is preliminary data.</text>
</comment>
<dbReference type="Gene3D" id="3.40.50.2300">
    <property type="match status" value="1"/>
</dbReference>
<dbReference type="RefSeq" id="WP_133232859.1">
    <property type="nucleotide sequence ID" value="NZ_SMRT01000013.1"/>
</dbReference>
<dbReference type="GO" id="GO:0000160">
    <property type="term" value="P:phosphorelay signal transduction system"/>
    <property type="evidence" value="ECO:0007669"/>
    <property type="project" value="InterPro"/>
</dbReference>
<evidence type="ECO:0000256" key="1">
    <source>
        <dbReference type="PROSITE-ProRule" id="PRU00169"/>
    </source>
</evidence>